<evidence type="ECO:0000256" key="1">
    <source>
        <dbReference type="SAM" id="Phobius"/>
    </source>
</evidence>
<name>A0A7Y6NKS1_9BURK</name>
<dbReference type="InterPro" id="IPR052901">
    <property type="entry name" value="Bact_TGase-like"/>
</dbReference>
<reference evidence="3 4" key="1">
    <citation type="submission" date="2020-06" db="EMBL/GenBank/DDBJ databases">
        <title>Schlegella sp. ID0723 isolated from air conditioner.</title>
        <authorList>
            <person name="Kim D.Y."/>
            <person name="Kim D.-U."/>
        </authorList>
    </citation>
    <scope>NUCLEOTIDE SEQUENCE [LARGE SCALE GENOMIC DNA]</scope>
    <source>
        <strain evidence="3 4">ID0723</strain>
    </source>
</reference>
<proteinExistence type="predicted"/>
<dbReference type="AlphaFoldDB" id="A0A7Y6NKS1"/>
<sequence>MPREARDTLFLLAVIAWTITPHLAQLPAWCGVLTLIVLLWRGRLAIANESLPGRWVLVGVLAIAIGLTLLSYRTLLGKEPGIAMVVALMALKTLELRARRDAFVVFFLGFFLILTHFLYSQTLLVAAAMVVSVWGLLTAVVLAHMPVGVPSLRRAGALAARTALFGAPVMALLFVLFPRVSPLWGVPDDGVSKSGLSNTMRMGSVAQVALSEAIAMRVKFDGPVPPRDAFYFRGPVLTRFDGVEWRPVPLFAPLESTLRPRGRPIRYEATVEPLRLATIPMLEATRVPPRVDGYGIGLRGDLQVLADRPIYERIRFTGEAYLDYTLGPMRRPGDLGESLHLPDGFNPRTLAWAAALRRDPRYAGADAATWARTLLQHIRGAGFSYTLAPSTYGRDAVDEFWLDRREGFCEHFAASFVVIMRALGVPARIVTGYQGADPEPVDGYYIVRESSAHAWAEYWQADIGWVRADPTAAVAPDRIGRSNRLVAAPGFVAEALGNVSPELMASLRNGWEALNNRWNQWVLNYSRGQQFDALRNLGFSSPSWQDLAFLLIGALSVLALAGALWAWFDRHRVDPWVRQLERLRAELRRLGIAAEPHEPPRALAARARARLGADAEPLVRLLDDLERQRYGRGASERPDRALTREFTARARALRPAWRGAAR</sequence>
<keyword evidence="1" id="KW-0812">Transmembrane</keyword>
<feature type="transmembrane region" description="Helical" evidence="1">
    <location>
        <begin position="547"/>
        <end position="568"/>
    </location>
</feature>
<dbReference type="InterPro" id="IPR002931">
    <property type="entry name" value="Transglutaminase-like"/>
</dbReference>
<dbReference type="InterPro" id="IPR038765">
    <property type="entry name" value="Papain-like_cys_pep_sf"/>
</dbReference>
<feature type="transmembrane region" description="Helical" evidence="1">
    <location>
        <begin position="54"/>
        <end position="72"/>
    </location>
</feature>
<feature type="transmembrane region" description="Helical" evidence="1">
    <location>
        <begin position="155"/>
        <end position="177"/>
    </location>
</feature>
<accession>A0A7Y6NKS1</accession>
<evidence type="ECO:0000313" key="3">
    <source>
        <dbReference type="EMBL" id="NUZ05011.1"/>
    </source>
</evidence>
<evidence type="ECO:0000313" key="4">
    <source>
        <dbReference type="Proteomes" id="UP000529637"/>
    </source>
</evidence>
<dbReference type="InterPro" id="IPR021878">
    <property type="entry name" value="TgpA_N"/>
</dbReference>
<comment type="caution">
    <text evidence="3">The sequence shown here is derived from an EMBL/GenBank/DDBJ whole genome shotgun (WGS) entry which is preliminary data.</text>
</comment>
<protein>
    <submittedName>
        <fullName evidence="3">DUF3488 domain-containing transglutaminase family protein</fullName>
    </submittedName>
</protein>
<dbReference type="Pfam" id="PF01841">
    <property type="entry name" value="Transglut_core"/>
    <property type="match status" value="1"/>
</dbReference>
<dbReference type="InterPro" id="IPR025403">
    <property type="entry name" value="TgpA-like_C"/>
</dbReference>
<dbReference type="SMART" id="SM00460">
    <property type="entry name" value="TGc"/>
    <property type="match status" value="1"/>
</dbReference>
<dbReference type="SUPFAM" id="SSF54001">
    <property type="entry name" value="Cysteine proteinases"/>
    <property type="match status" value="1"/>
</dbReference>
<keyword evidence="1" id="KW-1133">Transmembrane helix</keyword>
<dbReference type="Pfam" id="PF13559">
    <property type="entry name" value="DUF4129"/>
    <property type="match status" value="1"/>
</dbReference>
<keyword evidence="4" id="KW-1185">Reference proteome</keyword>
<dbReference type="Gene3D" id="3.10.620.30">
    <property type="match status" value="1"/>
</dbReference>
<organism evidence="3 4">
    <name type="scientific">Piscinibacter koreensis</name>
    <dbReference type="NCBI Taxonomy" id="2742824"/>
    <lineage>
        <taxon>Bacteria</taxon>
        <taxon>Pseudomonadati</taxon>
        <taxon>Pseudomonadota</taxon>
        <taxon>Betaproteobacteria</taxon>
        <taxon>Burkholderiales</taxon>
        <taxon>Sphaerotilaceae</taxon>
        <taxon>Piscinibacter</taxon>
    </lineage>
</organism>
<dbReference type="PANTHER" id="PTHR42736:SF1">
    <property type="entry name" value="PROTEIN-GLUTAMINE GAMMA-GLUTAMYLTRANSFERASE"/>
    <property type="match status" value="1"/>
</dbReference>
<feature type="transmembrane region" description="Helical" evidence="1">
    <location>
        <begin position="125"/>
        <end position="143"/>
    </location>
</feature>
<dbReference type="EMBL" id="JABWMJ010000002">
    <property type="protein sequence ID" value="NUZ05011.1"/>
    <property type="molecule type" value="Genomic_DNA"/>
</dbReference>
<dbReference type="Proteomes" id="UP000529637">
    <property type="component" value="Unassembled WGS sequence"/>
</dbReference>
<evidence type="ECO:0000259" key="2">
    <source>
        <dbReference type="SMART" id="SM00460"/>
    </source>
</evidence>
<dbReference type="PANTHER" id="PTHR42736">
    <property type="entry name" value="PROTEIN-GLUTAMINE GAMMA-GLUTAMYLTRANSFERASE"/>
    <property type="match status" value="1"/>
</dbReference>
<gene>
    <name evidence="3" type="ORF">HQN59_04465</name>
</gene>
<keyword evidence="1" id="KW-0472">Membrane</keyword>
<feature type="domain" description="Transglutaminase-like" evidence="2">
    <location>
        <begin position="401"/>
        <end position="472"/>
    </location>
</feature>
<feature type="transmembrane region" description="Helical" evidence="1">
    <location>
        <begin position="102"/>
        <end position="119"/>
    </location>
</feature>
<dbReference type="Pfam" id="PF11992">
    <property type="entry name" value="TgpA_N"/>
    <property type="match status" value="1"/>
</dbReference>